<evidence type="ECO:0000313" key="4">
    <source>
        <dbReference type="Proteomes" id="UP000295764"/>
    </source>
</evidence>
<name>A0A4R6DIM0_9MICO</name>
<protein>
    <recommendedName>
        <fullName evidence="5">Integral membrane protein</fullName>
    </recommendedName>
</protein>
<feature type="transmembrane region" description="Helical" evidence="2">
    <location>
        <begin position="6"/>
        <end position="24"/>
    </location>
</feature>
<feature type="transmembrane region" description="Helical" evidence="2">
    <location>
        <begin position="101"/>
        <end position="118"/>
    </location>
</feature>
<comment type="caution">
    <text evidence="3">The sequence shown here is derived from an EMBL/GenBank/DDBJ whole genome shotgun (WGS) entry which is preliminary data.</text>
</comment>
<evidence type="ECO:0000256" key="2">
    <source>
        <dbReference type="SAM" id="Phobius"/>
    </source>
</evidence>
<feature type="transmembrane region" description="Helical" evidence="2">
    <location>
        <begin position="138"/>
        <end position="160"/>
    </location>
</feature>
<gene>
    <name evidence="3" type="ORF">EDF64_1053</name>
</gene>
<feature type="transmembrane region" description="Helical" evidence="2">
    <location>
        <begin position="172"/>
        <end position="192"/>
    </location>
</feature>
<sequence>MTLHVWGSLPVWFILVVLVARLLLVRTQSASVTWLMVCCAFVAVGLTINQADVLDFLATVTHEPNVADLLGRCLMVCGLFALAQSVEAAASSANLLRPSRLIGCVAVLVALVVLFSLIDAPHPTSSFMAEYGDQWPTALYSAVEMTYIAIVIARSALAVLRAFRTGDLGRMYWLFVVGAGAMVLLAVIAIGLDAVHVLGADAATRVLSAVYAPVFLTSMVLLAVGAAGGVLPDAAREFRDWRRTRRRFRVLEPELRRLEAQSGNHGLYFTIVWQRRQWRSRLHRLSVEIEDRAREAGQDVPAVAASTTTAGTTARTRETT</sequence>
<dbReference type="OrthoDB" id="3718129at2"/>
<evidence type="ECO:0008006" key="5">
    <source>
        <dbReference type="Google" id="ProtNLM"/>
    </source>
</evidence>
<dbReference type="Proteomes" id="UP000295764">
    <property type="component" value="Unassembled WGS sequence"/>
</dbReference>
<organism evidence="3 4">
    <name type="scientific">Curtobacterium flaccumfaciens</name>
    <dbReference type="NCBI Taxonomy" id="2035"/>
    <lineage>
        <taxon>Bacteria</taxon>
        <taxon>Bacillati</taxon>
        <taxon>Actinomycetota</taxon>
        <taxon>Actinomycetes</taxon>
        <taxon>Micrococcales</taxon>
        <taxon>Microbacteriaceae</taxon>
        <taxon>Curtobacterium</taxon>
    </lineage>
</organism>
<feature type="transmembrane region" description="Helical" evidence="2">
    <location>
        <begin position="31"/>
        <end position="49"/>
    </location>
</feature>
<feature type="region of interest" description="Disordered" evidence="1">
    <location>
        <begin position="298"/>
        <end position="320"/>
    </location>
</feature>
<proteinExistence type="predicted"/>
<feature type="compositionally biased region" description="Low complexity" evidence="1">
    <location>
        <begin position="302"/>
        <end position="314"/>
    </location>
</feature>
<keyword evidence="2" id="KW-0472">Membrane</keyword>
<dbReference type="AlphaFoldDB" id="A0A4R6DIM0"/>
<keyword evidence="2" id="KW-0812">Transmembrane</keyword>
<accession>A0A4R6DIM0</accession>
<reference evidence="3 4" key="1">
    <citation type="submission" date="2019-03" db="EMBL/GenBank/DDBJ databases">
        <title>Genomic analyses of the natural microbiome of Caenorhabditis elegans.</title>
        <authorList>
            <person name="Samuel B."/>
        </authorList>
    </citation>
    <scope>NUCLEOTIDE SEQUENCE [LARGE SCALE GENOMIC DNA]</scope>
    <source>
        <strain evidence="3 4">JUb65</strain>
    </source>
</reference>
<dbReference type="EMBL" id="SNVW01000005">
    <property type="protein sequence ID" value="TDN44174.1"/>
    <property type="molecule type" value="Genomic_DNA"/>
</dbReference>
<dbReference type="RefSeq" id="WP_133519628.1">
    <property type="nucleotide sequence ID" value="NZ_SNVW01000005.1"/>
</dbReference>
<evidence type="ECO:0000256" key="1">
    <source>
        <dbReference type="SAM" id="MobiDB-lite"/>
    </source>
</evidence>
<dbReference type="STRING" id="2035.RU06_00225"/>
<feature type="transmembrane region" description="Helical" evidence="2">
    <location>
        <begin position="212"/>
        <end position="235"/>
    </location>
</feature>
<evidence type="ECO:0000313" key="3">
    <source>
        <dbReference type="EMBL" id="TDN44174.1"/>
    </source>
</evidence>
<feature type="transmembrane region" description="Helical" evidence="2">
    <location>
        <begin position="69"/>
        <end position="89"/>
    </location>
</feature>
<keyword evidence="2" id="KW-1133">Transmembrane helix</keyword>